<keyword evidence="4" id="KW-0255">Endonuclease</keyword>
<keyword evidence="5" id="KW-0378">Hydrolase</keyword>
<keyword evidence="9" id="KW-1185">Reference proteome</keyword>
<dbReference type="FunFam" id="3.30.70.270:FF:000020">
    <property type="entry name" value="Transposon Tf2-6 polyprotein-like Protein"/>
    <property type="match status" value="1"/>
</dbReference>
<dbReference type="PANTHER" id="PTHR34072:SF52">
    <property type="entry name" value="RIBONUCLEASE H"/>
    <property type="match status" value="1"/>
</dbReference>
<dbReference type="SUPFAM" id="SSF56672">
    <property type="entry name" value="DNA/RNA polymerases"/>
    <property type="match status" value="1"/>
</dbReference>
<evidence type="ECO:0000256" key="4">
    <source>
        <dbReference type="ARBA" id="ARBA00022759"/>
    </source>
</evidence>
<dbReference type="Proteomes" id="UP001165190">
    <property type="component" value="Unassembled WGS sequence"/>
</dbReference>
<evidence type="ECO:0000313" key="9">
    <source>
        <dbReference type="Proteomes" id="UP001165190"/>
    </source>
</evidence>
<feature type="domain" description="Reverse transcriptase RNase H-like" evidence="7">
    <location>
        <begin position="230"/>
        <end position="313"/>
    </location>
</feature>
<dbReference type="Pfam" id="PF17917">
    <property type="entry name" value="RT_RNaseH"/>
    <property type="match status" value="1"/>
</dbReference>
<sequence>MHMSMCFRKCIDVLKGHVLCKRHELINSDLPVECNALMNVVLAILTKLCAYAQLFHQWQDVSKRPHSYRNEGLYWQEGFGTGVIVPEHFATVKPGFETGFETHPSFETVNMVSKRPFRYKVWCSRTVWVERLGRAKGVTVSAEGIRVDPQKIEAVVGWKQPKSVTVVRSFLGLAGYYHWFVYGFSKIAAPLTKLLQKDVKFEWTEVRHQALQKLKEVLVQAPIMFQPESGKEFVVYSDASYVGLGCVLMQEGRVVAYAPRKLKVHERNYPTHDLKLGAVVFARKIWRQYPYGEKCIVYTDQKSLNYLMSQRELNLW</sequence>
<proteinExistence type="predicted"/>
<organism evidence="8 9">
    <name type="scientific">Hibiscus trionum</name>
    <name type="common">Flower of an hour</name>
    <dbReference type="NCBI Taxonomy" id="183268"/>
    <lineage>
        <taxon>Eukaryota</taxon>
        <taxon>Viridiplantae</taxon>
        <taxon>Streptophyta</taxon>
        <taxon>Embryophyta</taxon>
        <taxon>Tracheophyta</taxon>
        <taxon>Spermatophyta</taxon>
        <taxon>Magnoliopsida</taxon>
        <taxon>eudicotyledons</taxon>
        <taxon>Gunneridae</taxon>
        <taxon>Pentapetalae</taxon>
        <taxon>rosids</taxon>
        <taxon>malvids</taxon>
        <taxon>Malvales</taxon>
        <taxon>Malvaceae</taxon>
        <taxon>Malvoideae</taxon>
        <taxon>Hibiscus</taxon>
    </lineage>
</organism>
<protein>
    <recommendedName>
        <fullName evidence="7">Reverse transcriptase RNase H-like domain-containing protein</fullName>
    </recommendedName>
</protein>
<evidence type="ECO:0000256" key="3">
    <source>
        <dbReference type="ARBA" id="ARBA00022722"/>
    </source>
</evidence>
<dbReference type="AlphaFoldDB" id="A0A9W7GYR3"/>
<evidence type="ECO:0000256" key="1">
    <source>
        <dbReference type="ARBA" id="ARBA00022679"/>
    </source>
</evidence>
<evidence type="ECO:0000259" key="7">
    <source>
        <dbReference type="Pfam" id="PF17917"/>
    </source>
</evidence>
<evidence type="ECO:0000256" key="5">
    <source>
        <dbReference type="ARBA" id="ARBA00022801"/>
    </source>
</evidence>
<dbReference type="Gene3D" id="3.30.70.270">
    <property type="match status" value="1"/>
</dbReference>
<dbReference type="CDD" id="cd09274">
    <property type="entry name" value="RNase_HI_RT_Ty3"/>
    <property type="match status" value="1"/>
</dbReference>
<keyword evidence="1" id="KW-0808">Transferase</keyword>
<dbReference type="EMBL" id="BSYR01000005">
    <property type="protein sequence ID" value="GMI67497.1"/>
    <property type="molecule type" value="Genomic_DNA"/>
</dbReference>
<evidence type="ECO:0000256" key="2">
    <source>
        <dbReference type="ARBA" id="ARBA00022695"/>
    </source>
</evidence>
<dbReference type="OrthoDB" id="415724at2759"/>
<gene>
    <name evidence="8" type="ORF">HRI_000419000</name>
</gene>
<evidence type="ECO:0000313" key="8">
    <source>
        <dbReference type="EMBL" id="GMI67497.1"/>
    </source>
</evidence>
<reference evidence="8" key="1">
    <citation type="submission" date="2023-05" db="EMBL/GenBank/DDBJ databases">
        <title>Genome and transcriptome analyses reveal genes involved in the formation of fine ridges on petal epidermal cells in Hibiscus trionum.</title>
        <authorList>
            <person name="Koshimizu S."/>
            <person name="Masuda S."/>
            <person name="Ishii T."/>
            <person name="Shirasu K."/>
            <person name="Hoshino A."/>
            <person name="Arita M."/>
        </authorList>
    </citation>
    <scope>NUCLEOTIDE SEQUENCE</scope>
    <source>
        <strain evidence="8">Hamamatsu line</strain>
    </source>
</reference>
<keyword evidence="6" id="KW-0695">RNA-directed DNA polymerase</keyword>
<comment type="caution">
    <text evidence="8">The sequence shown here is derived from an EMBL/GenBank/DDBJ whole genome shotgun (WGS) entry which is preliminary data.</text>
</comment>
<keyword evidence="2" id="KW-0548">Nucleotidyltransferase</keyword>
<dbReference type="PANTHER" id="PTHR34072">
    <property type="entry name" value="ENZYMATIC POLYPROTEIN-RELATED"/>
    <property type="match status" value="1"/>
</dbReference>
<keyword evidence="3" id="KW-0540">Nuclease</keyword>
<dbReference type="InterPro" id="IPR043128">
    <property type="entry name" value="Rev_trsase/Diguanyl_cyclase"/>
</dbReference>
<name>A0A9W7GYR3_HIBTR</name>
<evidence type="ECO:0000256" key="6">
    <source>
        <dbReference type="ARBA" id="ARBA00022918"/>
    </source>
</evidence>
<dbReference type="InterPro" id="IPR041373">
    <property type="entry name" value="RT_RNaseH"/>
</dbReference>
<accession>A0A9W7GYR3</accession>
<dbReference type="InterPro" id="IPR043502">
    <property type="entry name" value="DNA/RNA_pol_sf"/>
</dbReference>